<dbReference type="Proteomes" id="UP001549110">
    <property type="component" value="Unassembled WGS sequence"/>
</dbReference>
<gene>
    <name evidence="1" type="ORF">ABID41_001482</name>
</gene>
<reference evidence="1 2" key="1">
    <citation type="submission" date="2024-06" db="EMBL/GenBank/DDBJ databases">
        <title>Genomic Encyclopedia of Type Strains, Phase IV (KMG-IV): sequencing the most valuable type-strain genomes for metagenomic binning, comparative biology and taxonomic classification.</title>
        <authorList>
            <person name="Goeker M."/>
        </authorList>
    </citation>
    <scope>NUCLEOTIDE SEQUENCE [LARGE SCALE GENOMIC DNA]</scope>
    <source>
        <strain evidence="1 2">DSM 17809</strain>
    </source>
</reference>
<evidence type="ECO:0000313" key="1">
    <source>
        <dbReference type="EMBL" id="MET3526387.1"/>
    </source>
</evidence>
<proteinExistence type="predicted"/>
<accession>A0ABV2EH82</accession>
<evidence type="ECO:0000313" key="2">
    <source>
        <dbReference type="Proteomes" id="UP001549110"/>
    </source>
</evidence>
<protein>
    <submittedName>
        <fullName evidence="1">Uncharacterized protein</fullName>
    </submittedName>
</protein>
<comment type="caution">
    <text evidence="1">The sequence shown here is derived from an EMBL/GenBank/DDBJ whole genome shotgun (WGS) entry which is preliminary data.</text>
</comment>
<organism evidence="1 2">
    <name type="scientific">Phenylobacterium koreense</name>
    <dbReference type="NCBI Taxonomy" id="266125"/>
    <lineage>
        <taxon>Bacteria</taxon>
        <taxon>Pseudomonadati</taxon>
        <taxon>Pseudomonadota</taxon>
        <taxon>Alphaproteobacteria</taxon>
        <taxon>Caulobacterales</taxon>
        <taxon>Caulobacteraceae</taxon>
        <taxon>Phenylobacterium</taxon>
    </lineage>
</organism>
<dbReference type="EMBL" id="JBEPLU010000001">
    <property type="protein sequence ID" value="MET3526387.1"/>
    <property type="molecule type" value="Genomic_DNA"/>
</dbReference>
<dbReference type="RefSeq" id="WP_331931959.1">
    <property type="nucleotide sequence ID" value="NZ_JBEPLU010000001.1"/>
</dbReference>
<keyword evidence="2" id="KW-1185">Reference proteome</keyword>
<name>A0ABV2EH82_9CAUL</name>
<sequence>MVGSFLLIAATIAMTPAPRACPPEASVQAAFPAAPNALLRPQDRRGDRGAQTLGSMPKADLHQTVIRSIDGCPISSRIRENVQGDGRFARPR</sequence>